<evidence type="ECO:0000313" key="4">
    <source>
        <dbReference type="Proteomes" id="UP000756921"/>
    </source>
</evidence>
<feature type="region of interest" description="Disordered" evidence="1">
    <location>
        <begin position="912"/>
        <end position="1004"/>
    </location>
</feature>
<comment type="caution">
    <text evidence="3">The sequence shown here is derived from an EMBL/GenBank/DDBJ whole genome shotgun (WGS) entry which is preliminary data.</text>
</comment>
<dbReference type="InterPro" id="IPR045107">
    <property type="entry name" value="SAC3/GANP/THP3"/>
</dbReference>
<feature type="compositionally biased region" description="Basic and acidic residues" evidence="1">
    <location>
        <begin position="1091"/>
        <end position="1106"/>
    </location>
</feature>
<feature type="compositionally biased region" description="Acidic residues" evidence="1">
    <location>
        <begin position="1321"/>
        <end position="1330"/>
    </location>
</feature>
<organism evidence="3 4">
    <name type="scientific">Paraphaeosphaeria minitans</name>
    <dbReference type="NCBI Taxonomy" id="565426"/>
    <lineage>
        <taxon>Eukaryota</taxon>
        <taxon>Fungi</taxon>
        <taxon>Dikarya</taxon>
        <taxon>Ascomycota</taxon>
        <taxon>Pezizomycotina</taxon>
        <taxon>Dothideomycetes</taxon>
        <taxon>Pleosporomycetidae</taxon>
        <taxon>Pleosporales</taxon>
        <taxon>Massarineae</taxon>
        <taxon>Didymosphaeriaceae</taxon>
        <taxon>Paraphaeosphaeria</taxon>
    </lineage>
</organism>
<dbReference type="GO" id="GO:0070390">
    <property type="term" value="C:transcription export complex 2"/>
    <property type="evidence" value="ECO:0007669"/>
    <property type="project" value="TreeGrafter"/>
</dbReference>
<feature type="compositionally biased region" description="Basic and acidic residues" evidence="1">
    <location>
        <begin position="1205"/>
        <end position="1218"/>
    </location>
</feature>
<dbReference type="OrthoDB" id="264795at2759"/>
<feature type="region of interest" description="Disordered" evidence="1">
    <location>
        <begin position="685"/>
        <end position="822"/>
    </location>
</feature>
<dbReference type="Pfam" id="PF03399">
    <property type="entry name" value="SAC3_GANP"/>
    <property type="match status" value="1"/>
</dbReference>
<feature type="compositionally biased region" description="Gly residues" evidence="1">
    <location>
        <begin position="1"/>
        <end position="26"/>
    </location>
</feature>
<accession>A0A9P6GEI6</accession>
<feature type="region of interest" description="Disordered" evidence="1">
    <location>
        <begin position="1"/>
        <end position="105"/>
    </location>
</feature>
<gene>
    <name evidence="3" type="ORF">PMIN01_08485</name>
</gene>
<feature type="compositionally biased region" description="Polar residues" evidence="1">
    <location>
        <begin position="93"/>
        <end position="105"/>
    </location>
</feature>
<dbReference type="Gene3D" id="1.25.40.990">
    <property type="match status" value="1"/>
</dbReference>
<feature type="compositionally biased region" description="Polar residues" evidence="1">
    <location>
        <begin position="707"/>
        <end position="718"/>
    </location>
</feature>
<dbReference type="GO" id="GO:0006406">
    <property type="term" value="P:mRNA export from nucleus"/>
    <property type="evidence" value="ECO:0007669"/>
    <property type="project" value="TreeGrafter"/>
</dbReference>
<feature type="compositionally biased region" description="Polar residues" evidence="1">
    <location>
        <begin position="1068"/>
        <end position="1078"/>
    </location>
</feature>
<evidence type="ECO:0000313" key="3">
    <source>
        <dbReference type="EMBL" id="KAF9734142.1"/>
    </source>
</evidence>
<reference evidence="3" key="1">
    <citation type="journal article" date="2020" name="Mol. Plant Microbe Interact.">
        <title>Genome Sequence of the Biocontrol Agent Coniothyrium minitans strain Conio (IMI 134523).</title>
        <authorList>
            <person name="Patel D."/>
            <person name="Shittu T.A."/>
            <person name="Baroncelli R."/>
            <person name="Muthumeenakshi S."/>
            <person name="Osborne T.H."/>
            <person name="Janganan T.K."/>
            <person name="Sreenivasaprasad S."/>
        </authorList>
    </citation>
    <scope>NUCLEOTIDE SEQUENCE</scope>
    <source>
        <strain evidence="3">Conio</strain>
    </source>
</reference>
<feature type="region of interest" description="Disordered" evidence="1">
    <location>
        <begin position="1192"/>
        <end position="1330"/>
    </location>
</feature>
<feature type="compositionally biased region" description="Polar residues" evidence="1">
    <location>
        <begin position="1228"/>
        <end position="1244"/>
    </location>
</feature>
<feature type="region of interest" description="Disordered" evidence="1">
    <location>
        <begin position="1043"/>
        <end position="1165"/>
    </location>
</feature>
<feature type="compositionally biased region" description="Polar residues" evidence="1">
    <location>
        <begin position="1114"/>
        <end position="1138"/>
    </location>
</feature>
<protein>
    <submittedName>
        <fullName evidence="3">SAC3 family protein 1</fullName>
    </submittedName>
</protein>
<proteinExistence type="predicted"/>
<dbReference type="Proteomes" id="UP000756921">
    <property type="component" value="Unassembled WGS sequence"/>
</dbReference>
<dbReference type="GO" id="GO:0005737">
    <property type="term" value="C:cytoplasm"/>
    <property type="evidence" value="ECO:0007669"/>
    <property type="project" value="TreeGrafter"/>
</dbReference>
<evidence type="ECO:0000256" key="1">
    <source>
        <dbReference type="SAM" id="MobiDB-lite"/>
    </source>
</evidence>
<feature type="compositionally biased region" description="Polar residues" evidence="1">
    <location>
        <begin position="976"/>
        <end position="1003"/>
    </location>
</feature>
<feature type="compositionally biased region" description="Acidic residues" evidence="1">
    <location>
        <begin position="1248"/>
        <end position="1265"/>
    </location>
</feature>
<dbReference type="InterPro" id="IPR005062">
    <property type="entry name" value="SAC3/GANP/THP3_conserved"/>
</dbReference>
<feature type="compositionally biased region" description="Acidic residues" evidence="1">
    <location>
        <begin position="1274"/>
        <end position="1313"/>
    </location>
</feature>
<name>A0A9P6GEI6_9PLEO</name>
<feature type="compositionally biased region" description="Gly residues" evidence="1">
    <location>
        <begin position="59"/>
        <end position="68"/>
    </location>
</feature>
<feature type="compositionally biased region" description="Polar residues" evidence="1">
    <location>
        <begin position="685"/>
        <end position="696"/>
    </location>
</feature>
<feature type="compositionally biased region" description="Basic and acidic residues" evidence="1">
    <location>
        <begin position="742"/>
        <end position="822"/>
    </location>
</feature>
<evidence type="ECO:0000259" key="2">
    <source>
        <dbReference type="Pfam" id="PF03399"/>
    </source>
</evidence>
<keyword evidence="4" id="KW-1185">Reference proteome</keyword>
<feature type="compositionally biased region" description="Low complexity" evidence="1">
    <location>
        <begin position="937"/>
        <end position="967"/>
    </location>
</feature>
<sequence>MTGGRGRGRGNGGFRGANRGRGGFNGGPHAPNKSNALDALSGGTVARRDNNRGNSNGAGTRGRGGSNNSGGANKAQEQTPEPDSYTGIRYSPTHKNNTDPLNSTPYKRHEYDLRFAYLKHAQAFKKQEQIAKGQMDPDGQMDMSQSVDKHGLCEDLCPEYERVRRIVQNDVAAPEYSKETAHGPRLQREVDEGRMIAAHHRSSAGEDLTLMTDLRTPAALRRSMEGMINRLKEDSFEYLDGWIWDRSRAVRVELSKNYRRQQDTESFLACYEMCIRFHLLSMHQMSNRSEGVSYDRHTDWEQLAASCNQIKELWDKIKVYEPADGKTPSPLEASRVAEIHAYNIILGLKERDHREEVRRHPKVRVAQALVRAAQNTKNYTTFWRMVRSSRISYLMACAAAIRFMSVRSDTLEAMVKAYMVHKQKIDDWTLEKLVDVFGLDNVEQVRTFCQAYGGEFDVNAQGTTYLRPETITMRKDPFGKNHFFSQKYVESKRGGRNLAAVLFGYNLQQAGQKGLLEPVSDKDEDSLFIPESRTSSAVSNPFAAAAAVRTSAQPSTMFPSGIHPGLFDASKNSVKFAPTPNAAPLTTTPMNPFASVAAKLNATGQPTPPAPGFLSTSTGFPAPANTASPGLSAKGSVFTPSTNGNPFAFSGQKALDAPTAANGAGISAPSASIFSTSTAPSNAFTGYTMPGSTQPSSAPPNGFPTFAKSSAPSASSTRLWAPTAGLSFPKSAETNLTPPTEDEQRKKAEEEQRKAEEARQKAQEEEQRKAQEEQRQAAEEQRQAAEEQRRRAVEEQRRKVQEEQAKARVAEQQRLAREEKERERLRAQQRAVDQAEAQRMQALEALANNLFDDPRDGMMKQFLENMVENLVKDTQAALRREQQARDRARADEMWERKRLNLARAAFYRWAQHVHKKKSRAEARQIRDRRRKLRSQLEASKSSAASSAASPPAQEVQAVAEVPVDQPVTPRPKVIINSVSRRAQPTSQPRAQPNQQNGESSSQPIRDFSKSYYEARAQSNERRVTVDRTETDYFRLRAMGIDPNKLRKRSHDSSDEEDAPKTDNKRARTSSSSTGQQVPVNFRKTLPAPTTDEERIARFRAIKESNAKHNRAHTPSRSVDFNSSRMSTSFNGSTTSQIIQRAHESLARSPSRLSSGPDKGTPSDKPAYWARASRFVPQHLYGQPEAIRAYRAQVAPRTSSAPDAMDMSKGKGKDVERDAGVPPGFLSSPLPTQQSYLPTQQSQLHSFVVDDDDNEDDIVLVDDAGGEEGTGGDDGSLDEYGEDDEEGGEFYSEDEVGDGDEEEGDGEGYSDEEQCAQQAGGTEDDAIELSD</sequence>
<dbReference type="PANTHER" id="PTHR12436:SF3">
    <property type="entry name" value="GERMINAL-CENTER ASSOCIATED NUCLEAR PROTEIN"/>
    <property type="match status" value="1"/>
</dbReference>
<dbReference type="EMBL" id="WJXW01000008">
    <property type="protein sequence ID" value="KAF9734142.1"/>
    <property type="molecule type" value="Genomic_DNA"/>
</dbReference>
<dbReference type="PANTHER" id="PTHR12436">
    <property type="entry name" value="80 KDA MCM3-ASSOCIATED PROTEIN"/>
    <property type="match status" value="1"/>
</dbReference>
<feature type="domain" description="SAC3/GANP/THP3 conserved" evidence="2">
    <location>
        <begin position="156"/>
        <end position="456"/>
    </location>
</feature>